<name>A0A0D1WSF8_EXOME</name>
<evidence type="ECO:0000256" key="3">
    <source>
        <dbReference type="ARBA" id="ARBA00023033"/>
    </source>
</evidence>
<reference evidence="4 5" key="1">
    <citation type="submission" date="2015-01" db="EMBL/GenBank/DDBJ databases">
        <title>The Genome Sequence of Exophiala mesophila CBS40295.</title>
        <authorList>
            <consortium name="The Broad Institute Genomics Platform"/>
            <person name="Cuomo C."/>
            <person name="de Hoog S."/>
            <person name="Gorbushina A."/>
            <person name="Stielow B."/>
            <person name="Teixiera M."/>
            <person name="Abouelleil A."/>
            <person name="Chapman S.B."/>
            <person name="Priest M."/>
            <person name="Young S.K."/>
            <person name="Wortman J."/>
            <person name="Nusbaum C."/>
            <person name="Birren B."/>
        </authorList>
    </citation>
    <scope>NUCLEOTIDE SEQUENCE [LARGE SCALE GENOMIC DNA]</scope>
    <source>
        <strain evidence="4 5">CBS 40295</strain>
    </source>
</reference>
<dbReference type="HOGENOM" id="CLU_009665_6_4_1"/>
<evidence type="ECO:0000313" key="5">
    <source>
        <dbReference type="Proteomes" id="UP000054302"/>
    </source>
</evidence>
<dbReference type="OrthoDB" id="417877at2759"/>
<dbReference type="InterPro" id="IPR050493">
    <property type="entry name" value="FAD-dep_Monooxygenase_BioMet"/>
</dbReference>
<evidence type="ECO:0000256" key="2">
    <source>
        <dbReference type="ARBA" id="ARBA00023002"/>
    </source>
</evidence>
<dbReference type="InterPro" id="IPR036188">
    <property type="entry name" value="FAD/NAD-bd_sf"/>
</dbReference>
<dbReference type="Proteomes" id="UP000054302">
    <property type="component" value="Unassembled WGS sequence"/>
</dbReference>
<evidence type="ECO:0000256" key="1">
    <source>
        <dbReference type="ARBA" id="ARBA00007992"/>
    </source>
</evidence>
<keyword evidence="3" id="KW-0503">Monooxygenase</keyword>
<dbReference type="RefSeq" id="XP_016223684.1">
    <property type="nucleotide sequence ID" value="XM_016371391.1"/>
</dbReference>
<proteinExistence type="inferred from homology"/>
<dbReference type="Gene3D" id="3.50.50.60">
    <property type="entry name" value="FAD/NAD(P)-binding domain"/>
    <property type="match status" value="1"/>
</dbReference>
<dbReference type="OMA" id="PQIFRHW"/>
<dbReference type="VEuPathDB" id="FungiDB:PV10_06576"/>
<dbReference type="SUPFAM" id="SSF51905">
    <property type="entry name" value="FAD/NAD(P)-binding domain"/>
    <property type="match status" value="1"/>
</dbReference>
<organism evidence="4 5">
    <name type="scientific">Exophiala mesophila</name>
    <name type="common">Black yeast-like fungus</name>
    <dbReference type="NCBI Taxonomy" id="212818"/>
    <lineage>
        <taxon>Eukaryota</taxon>
        <taxon>Fungi</taxon>
        <taxon>Dikarya</taxon>
        <taxon>Ascomycota</taxon>
        <taxon>Pezizomycotina</taxon>
        <taxon>Eurotiomycetes</taxon>
        <taxon>Chaetothyriomycetidae</taxon>
        <taxon>Chaetothyriales</taxon>
        <taxon>Herpotrichiellaceae</taxon>
        <taxon>Exophiala</taxon>
    </lineage>
</organism>
<sequence>MAPGVLIDDCNHSYSHNQGHGMPSRVLRIGIIGGGLAGAAAAGAFSRLPNVQVKVYERSPVIREAGAQIAVMVTAIKVLRRMLSPAAWNHLEQNLYRGKDTDGIQHRHWRTGEVLLKAISPHTPRYLQEGRTSRVSLHRTLMMDVPEGVVEYGHEVAKVETRRNDVGRSEAVLHFKGGHSTTVDLVVAADGLYSKIRRQYHPETDVKYKGLVAYRINFPSSLVSHIKDLPDDSSSYRRGPNIVILSRLEPGVYSFAAFLQEPEEFAQTLRWEHALGQPGIERLKGKVKGWHRIVEEVVAALPAVDAYPLHAAKWLENLVRDDCAAFVGDAAHPTAGGWGTGSAFCFSDVWALYRSLQRTYNFKSPSKPPTCYDIPYALHLFNETRRHFLLRVERQFEYDRLDGLYVTEALDDDEEFARRYRERYTLIWWILEHDVDIKWQEIEAEERHLYYGLAKQNALR</sequence>
<dbReference type="GeneID" id="27324421"/>
<dbReference type="EMBL" id="KN847523">
    <property type="protein sequence ID" value="KIV92110.1"/>
    <property type="molecule type" value="Genomic_DNA"/>
</dbReference>
<dbReference type="PANTHER" id="PTHR13789">
    <property type="entry name" value="MONOOXYGENASE"/>
    <property type="match status" value="1"/>
</dbReference>
<keyword evidence="5" id="KW-1185">Reference proteome</keyword>
<evidence type="ECO:0000313" key="4">
    <source>
        <dbReference type="EMBL" id="KIV92110.1"/>
    </source>
</evidence>
<evidence type="ECO:0008006" key="6">
    <source>
        <dbReference type="Google" id="ProtNLM"/>
    </source>
</evidence>
<dbReference type="STRING" id="212818.A0A0D1WSF8"/>
<protein>
    <recommendedName>
        <fullName evidence="6">FAD-binding domain-containing protein</fullName>
    </recommendedName>
</protein>
<dbReference type="AlphaFoldDB" id="A0A0D1WSF8"/>
<accession>A0A0D1WSF8</accession>
<dbReference type="GO" id="GO:0004497">
    <property type="term" value="F:monooxygenase activity"/>
    <property type="evidence" value="ECO:0007669"/>
    <property type="project" value="UniProtKB-KW"/>
</dbReference>
<dbReference type="PANTHER" id="PTHR13789:SF309">
    <property type="entry name" value="PUTATIVE (AFU_ORTHOLOGUE AFUA_6G14510)-RELATED"/>
    <property type="match status" value="1"/>
</dbReference>
<comment type="similarity">
    <text evidence="1">Belongs to the paxM FAD-dependent monooxygenase family.</text>
</comment>
<gene>
    <name evidence="4" type="ORF">PV10_06576</name>
</gene>
<keyword evidence="2" id="KW-0560">Oxidoreductase</keyword>